<sequence>MRYIDRNKFREKVETFGWEVVRQAQINAMEGFNLLQKKNHINNNPLWNQLQPIMLTLSNNKCWYSEAPIGNSDFEVDHFRPKGKSKQKNDFKDPNSKSTILKENGYWWLAYEWSNYRLSGGLANKIRRDRLGDCEETHGKGDYFPLDCNDVGRIADDEENINCEIPILLDPFSQEDVSLLAFDSNGEAISAGLNDYENERVLQSIFYYHLDLEQLNKERLMCWKDCEREILEIKELIDSAPDERARRLAVASCFRRLMDYVKNPDRPYSSTVKSCVRFYSKLEGFNWLDRFVTTILI</sequence>
<dbReference type="RefSeq" id="WP_140961205.1">
    <property type="nucleotide sequence ID" value="NZ_VEVQ02000003.1"/>
</dbReference>
<proteinExistence type="predicted"/>
<evidence type="ECO:0000313" key="2">
    <source>
        <dbReference type="Proteomes" id="UP000817854"/>
    </source>
</evidence>
<comment type="caution">
    <text evidence="1">The sequence shown here is derived from an EMBL/GenBank/DDBJ whole genome shotgun (WGS) entry which is preliminary data.</text>
</comment>
<gene>
    <name evidence="1" type="ORF">FIA58_006055</name>
</gene>
<dbReference type="Proteomes" id="UP000817854">
    <property type="component" value="Unassembled WGS sequence"/>
</dbReference>
<evidence type="ECO:0008006" key="3">
    <source>
        <dbReference type="Google" id="ProtNLM"/>
    </source>
</evidence>
<dbReference type="EMBL" id="VEVQ02000003">
    <property type="protein sequence ID" value="NHN25237.1"/>
    <property type="molecule type" value="Genomic_DNA"/>
</dbReference>
<reference evidence="2" key="1">
    <citation type="submission" date="2019-05" db="EMBL/GenBank/DDBJ databases">
        <title>Flavobacterium profundi sp. nov., isolated from a deep-sea seamount.</title>
        <authorList>
            <person name="Zhang D.-C."/>
        </authorList>
    </citation>
    <scope>NUCLEOTIDE SEQUENCE [LARGE SCALE GENOMIC DNA]</scope>
    <source>
        <strain evidence="2">EC11</strain>
    </source>
</reference>
<name>A0ABX0IN59_9FLAO</name>
<protein>
    <recommendedName>
        <fullName evidence="3">HNH nuclease domain-containing protein</fullName>
    </recommendedName>
</protein>
<organism evidence="1 2">
    <name type="scientific">Flavobacterium jejuense</name>
    <dbReference type="NCBI Taxonomy" id="1544455"/>
    <lineage>
        <taxon>Bacteria</taxon>
        <taxon>Pseudomonadati</taxon>
        <taxon>Bacteroidota</taxon>
        <taxon>Flavobacteriia</taxon>
        <taxon>Flavobacteriales</taxon>
        <taxon>Flavobacteriaceae</taxon>
        <taxon>Flavobacterium</taxon>
    </lineage>
</organism>
<reference evidence="1 2" key="2">
    <citation type="submission" date="2019-05" db="EMBL/GenBank/DDBJ databases">
        <authorList>
            <person name="Lianzixin W."/>
        </authorList>
    </citation>
    <scope>NUCLEOTIDE SEQUENCE [LARGE SCALE GENOMIC DNA]</scope>
    <source>
        <strain evidence="1 2">EC11</strain>
    </source>
</reference>
<evidence type="ECO:0000313" key="1">
    <source>
        <dbReference type="EMBL" id="NHN25237.1"/>
    </source>
</evidence>
<reference evidence="1 2" key="3">
    <citation type="submission" date="2020-02" db="EMBL/GenBank/DDBJ databases">
        <title>Flavobacterium profundi sp. nov., isolated from a deep-sea seamount.</title>
        <authorList>
            <person name="Zhang D.-C."/>
        </authorList>
    </citation>
    <scope>NUCLEOTIDE SEQUENCE [LARGE SCALE GENOMIC DNA]</scope>
    <source>
        <strain evidence="1 2">EC11</strain>
    </source>
</reference>
<keyword evidence="2" id="KW-1185">Reference proteome</keyword>
<accession>A0ABX0IN59</accession>